<feature type="domain" description="PurM-like C-terminal" evidence="1">
    <location>
        <begin position="4"/>
        <end position="136"/>
    </location>
</feature>
<dbReference type="PANTHER" id="PTHR30303:SF0">
    <property type="entry name" value="CARBAMOYL DEHYDRATASE HYPE"/>
    <property type="match status" value="1"/>
</dbReference>
<dbReference type="GO" id="GO:0051604">
    <property type="term" value="P:protein maturation"/>
    <property type="evidence" value="ECO:0007669"/>
    <property type="project" value="TreeGrafter"/>
</dbReference>
<dbReference type="InterPro" id="IPR011854">
    <property type="entry name" value="HypE"/>
</dbReference>
<feature type="non-terminal residue" evidence="2">
    <location>
        <position position="1"/>
    </location>
</feature>
<gene>
    <name evidence="2" type="ORF">S01H1_34032</name>
</gene>
<sequence>RIAEHGLAVMSVREGLAFDSELVSDVAPLTELIARACGDGRDVKFMRDPTRSGLAGVLADLVETTGLGIEVDEDAVPISPTARHAAELLGLDPLTVANEGKCVLVAAAGDARQIVAACRQHPLGSRAAVIGRVIDAAPPLVELITRAGGRRIVQRPYGQELPRIC</sequence>
<dbReference type="SUPFAM" id="SSF56042">
    <property type="entry name" value="PurM C-terminal domain-like"/>
    <property type="match status" value="1"/>
</dbReference>
<evidence type="ECO:0000313" key="2">
    <source>
        <dbReference type="EMBL" id="GAG13870.1"/>
    </source>
</evidence>
<protein>
    <recommendedName>
        <fullName evidence="1">PurM-like C-terminal domain-containing protein</fullName>
    </recommendedName>
</protein>
<dbReference type="Pfam" id="PF02769">
    <property type="entry name" value="AIRS_C"/>
    <property type="match status" value="1"/>
</dbReference>
<dbReference type="AlphaFoldDB" id="X0V6Y3"/>
<dbReference type="InterPro" id="IPR010918">
    <property type="entry name" value="PurM-like_C_dom"/>
</dbReference>
<accession>X0V6Y3</accession>
<proteinExistence type="predicted"/>
<comment type="caution">
    <text evidence="2">The sequence shown here is derived from an EMBL/GenBank/DDBJ whole genome shotgun (WGS) entry which is preliminary data.</text>
</comment>
<dbReference type="EMBL" id="BARS01021157">
    <property type="protein sequence ID" value="GAG13870.1"/>
    <property type="molecule type" value="Genomic_DNA"/>
</dbReference>
<name>X0V6Y3_9ZZZZ</name>
<dbReference type="InterPro" id="IPR036676">
    <property type="entry name" value="PurM-like_C_sf"/>
</dbReference>
<organism evidence="2">
    <name type="scientific">marine sediment metagenome</name>
    <dbReference type="NCBI Taxonomy" id="412755"/>
    <lineage>
        <taxon>unclassified sequences</taxon>
        <taxon>metagenomes</taxon>
        <taxon>ecological metagenomes</taxon>
    </lineage>
</organism>
<reference evidence="2" key="1">
    <citation type="journal article" date="2014" name="Front. Microbiol.">
        <title>High frequency of phylogenetically diverse reductive dehalogenase-homologous genes in deep subseafloor sedimentary metagenomes.</title>
        <authorList>
            <person name="Kawai M."/>
            <person name="Futagami T."/>
            <person name="Toyoda A."/>
            <person name="Takaki Y."/>
            <person name="Nishi S."/>
            <person name="Hori S."/>
            <person name="Arai W."/>
            <person name="Tsubouchi T."/>
            <person name="Morono Y."/>
            <person name="Uchiyama I."/>
            <person name="Ito T."/>
            <person name="Fujiyama A."/>
            <person name="Inagaki F."/>
            <person name="Takami H."/>
        </authorList>
    </citation>
    <scope>NUCLEOTIDE SEQUENCE</scope>
    <source>
        <strain evidence="2">Expedition CK06-06</strain>
    </source>
</reference>
<dbReference type="PANTHER" id="PTHR30303">
    <property type="entry name" value="HYDROGENASE ISOENZYMES FORMATION PROTEIN HYPE"/>
    <property type="match status" value="1"/>
</dbReference>
<evidence type="ECO:0000259" key="1">
    <source>
        <dbReference type="Pfam" id="PF02769"/>
    </source>
</evidence>
<dbReference type="Gene3D" id="3.90.650.10">
    <property type="entry name" value="PurM-like C-terminal domain"/>
    <property type="match status" value="1"/>
</dbReference>